<gene>
    <name evidence="2" type="ORF">MJAP1_003639</name>
</gene>
<dbReference type="GeneID" id="85227290"/>
<evidence type="ECO:0000256" key="1">
    <source>
        <dbReference type="RuleBase" id="RU368018"/>
    </source>
</evidence>
<keyword evidence="1" id="KW-0233">DNA recombination</keyword>
<evidence type="ECO:0000313" key="3">
    <source>
        <dbReference type="Proteomes" id="UP001217754"/>
    </source>
</evidence>
<evidence type="ECO:0000313" key="2">
    <source>
        <dbReference type="EMBL" id="WFD40651.1"/>
    </source>
</evidence>
<dbReference type="PANTHER" id="PTHR20973:SF0">
    <property type="entry name" value="NON-STRUCTURAL MAINTENANCE OF CHROMOSOMES ELEMENT 1 HOMOLOG"/>
    <property type="match status" value="1"/>
</dbReference>
<dbReference type="SUPFAM" id="SSF57850">
    <property type="entry name" value="RING/U-box"/>
    <property type="match status" value="1"/>
</dbReference>
<comment type="subunit">
    <text evidence="1">Component of the Smc5-Smc6 complex.</text>
</comment>
<dbReference type="Gene3D" id="1.10.10.10">
    <property type="entry name" value="Winged helix-like DNA-binding domain superfamily/Winged helix DNA-binding domain"/>
    <property type="match status" value="1"/>
</dbReference>
<dbReference type="GO" id="GO:0000724">
    <property type="term" value="P:double-strand break repair via homologous recombination"/>
    <property type="evidence" value="ECO:0007669"/>
    <property type="project" value="TreeGrafter"/>
</dbReference>
<dbReference type="EC" id="2.3.2.27" evidence="1"/>
<comment type="similarity">
    <text evidence="1">Belongs to the NSE1 family.</text>
</comment>
<keyword evidence="1" id="KW-0862">Zinc</keyword>
<comment type="catalytic activity">
    <reaction evidence="1">
        <text>S-ubiquitinyl-[E2 ubiquitin-conjugating enzyme]-L-cysteine + [acceptor protein]-L-lysine = [E2 ubiquitin-conjugating enzyme]-L-cysteine + N(6)-ubiquitinyl-[acceptor protein]-L-lysine.</text>
        <dbReference type="EC" id="2.3.2.27"/>
    </reaction>
</comment>
<dbReference type="RefSeq" id="XP_060123548.1">
    <property type="nucleotide sequence ID" value="XM_060267565.1"/>
</dbReference>
<dbReference type="GO" id="GO:0008270">
    <property type="term" value="F:zinc ion binding"/>
    <property type="evidence" value="ECO:0007669"/>
    <property type="project" value="UniProtKB-KW"/>
</dbReference>
<dbReference type="Pfam" id="PF07574">
    <property type="entry name" value="SMC_Nse1"/>
    <property type="match status" value="1"/>
</dbReference>
<keyword evidence="1" id="KW-0227">DNA damage</keyword>
<dbReference type="Gene3D" id="3.90.1150.220">
    <property type="match status" value="1"/>
</dbReference>
<reference evidence="2" key="1">
    <citation type="submission" date="2023-03" db="EMBL/GenBank/DDBJ databases">
        <title>Mating type loci evolution in Malassezia.</title>
        <authorList>
            <person name="Coelho M.A."/>
        </authorList>
    </citation>
    <scope>NUCLEOTIDE SEQUENCE</scope>
    <source>
        <strain evidence="2">CBS 9431</strain>
    </source>
</reference>
<accession>A0AAF0JH97</accession>
<comment type="subcellular location">
    <subcellularLocation>
        <location evidence="1">Nucleus</location>
    </subcellularLocation>
</comment>
<proteinExistence type="inferred from homology"/>
<dbReference type="EMBL" id="CP119964">
    <property type="protein sequence ID" value="WFD40651.1"/>
    <property type="molecule type" value="Genomic_DNA"/>
</dbReference>
<keyword evidence="1" id="KW-0808">Transferase</keyword>
<dbReference type="InterPro" id="IPR036388">
    <property type="entry name" value="WH-like_DNA-bd_sf"/>
</dbReference>
<dbReference type="GO" id="GO:0061630">
    <property type="term" value="F:ubiquitin protein ligase activity"/>
    <property type="evidence" value="ECO:0007669"/>
    <property type="project" value="UniProtKB-EC"/>
</dbReference>
<dbReference type="InterPro" id="IPR013083">
    <property type="entry name" value="Znf_RING/FYVE/PHD"/>
</dbReference>
<dbReference type="InterPro" id="IPR011513">
    <property type="entry name" value="Nse1"/>
</dbReference>
<keyword evidence="1" id="KW-0479">Metal-binding</keyword>
<organism evidence="2 3">
    <name type="scientific">Malassezia japonica</name>
    <dbReference type="NCBI Taxonomy" id="223818"/>
    <lineage>
        <taxon>Eukaryota</taxon>
        <taxon>Fungi</taxon>
        <taxon>Dikarya</taxon>
        <taxon>Basidiomycota</taxon>
        <taxon>Ustilaginomycotina</taxon>
        <taxon>Malasseziomycetes</taxon>
        <taxon>Malasseziales</taxon>
        <taxon>Malasseziaceae</taxon>
        <taxon>Malassezia</taxon>
    </lineage>
</organism>
<keyword evidence="1" id="KW-0833">Ubl conjugation pathway</keyword>
<dbReference type="Gene3D" id="3.30.40.10">
    <property type="entry name" value="Zinc/RING finger domain, C3HC4 (zinc finger)"/>
    <property type="match status" value="1"/>
</dbReference>
<dbReference type="AlphaFoldDB" id="A0AAF0JH97"/>
<dbReference type="GO" id="GO:0005634">
    <property type="term" value="C:nucleus"/>
    <property type="evidence" value="ECO:0007669"/>
    <property type="project" value="UniProtKB-SubCell"/>
</dbReference>
<keyword evidence="1" id="KW-0863">Zinc-finger</keyword>
<name>A0AAF0JH97_9BASI</name>
<keyword evidence="3" id="KW-1185">Reference proteome</keyword>
<dbReference type="Proteomes" id="UP001217754">
    <property type="component" value="Chromosome 7"/>
</dbReference>
<keyword evidence="1" id="KW-0234">DNA repair</keyword>
<keyword evidence="1" id="KW-0539">Nucleus</keyword>
<dbReference type="GO" id="GO:0030915">
    <property type="term" value="C:Smc5-Smc6 complex"/>
    <property type="evidence" value="ECO:0007669"/>
    <property type="project" value="UniProtKB-UniRule"/>
</dbReference>
<dbReference type="PANTHER" id="PTHR20973">
    <property type="entry name" value="NON-SMC ELEMENT 1-RELATED"/>
    <property type="match status" value="1"/>
</dbReference>
<comment type="function">
    <text evidence="1">Acts in a DNA repair pathway for removal of UV-induced DNA damage that is distinct from classical nucleotide excision repair and in repair of ionizing radiation damage. Functions in homologous recombination repair of DNA double strand breaks and in recovery of stalled replication forks.</text>
</comment>
<sequence>MAVRPAFLQVLLSRRVVRRAEAERLHAAVARALNQESSFEHDIEAANADLARISLEIRACNDPKTGEAFLLLVNTKGDALAEIATPYSAVELVYIKSVIEAIVTAPDARFAIPSTAALQLAPQAQLTKRAASDLLQNLEQRSWLQLSRTTGHYTLTLRALNELDAYIRNEFEEHVLECAACFALVTHGEQCATDGCRGALHTACKQWLQGGKRPCPLCQAPWHATSIGEA</sequence>
<protein>
    <recommendedName>
        <fullName evidence="1">Non-structural maintenance of chromosomes element 1 homolog</fullName>
        <ecNumber evidence="1">2.3.2.27</ecNumber>
    </recommendedName>
</protein>